<organism evidence="1 2">
    <name type="scientific">Entamoeba histolytica</name>
    <dbReference type="NCBI Taxonomy" id="5759"/>
    <lineage>
        <taxon>Eukaryota</taxon>
        <taxon>Amoebozoa</taxon>
        <taxon>Evosea</taxon>
        <taxon>Archamoebae</taxon>
        <taxon>Mastigamoebida</taxon>
        <taxon>Entamoebidae</taxon>
        <taxon>Entamoeba</taxon>
    </lineage>
</organism>
<gene>
    <name evidence="1" type="ORF">CL6EHI_155740A</name>
</gene>
<proteinExistence type="predicted"/>
<evidence type="ECO:0000313" key="2">
    <source>
        <dbReference type="Proteomes" id="UP000078387"/>
    </source>
</evidence>
<comment type="caution">
    <text evidence="1">The sequence shown here is derived from an EMBL/GenBank/DDBJ whole genome shotgun (WGS) entry which is preliminary data.</text>
</comment>
<name>A0A175JHF4_ENTHI</name>
<reference evidence="1 2" key="1">
    <citation type="submission" date="2016-05" db="EMBL/GenBank/DDBJ databases">
        <title>First whole genome sequencing of Entamoeba histolytica HM1:IMSS-clone-6.</title>
        <authorList>
            <person name="Mukherjee Avik.K."/>
            <person name="Izumyama S."/>
            <person name="Nakada-Tsukui K."/>
            <person name="Nozaki T."/>
        </authorList>
    </citation>
    <scope>NUCLEOTIDE SEQUENCE [LARGE SCALE GENOMIC DNA]</scope>
    <source>
        <strain evidence="1 2">HM1:IMSS clone 6</strain>
    </source>
</reference>
<dbReference type="VEuPathDB" id="AmoebaDB:EHI_155740"/>
<dbReference type="VEuPathDB" id="AmoebaDB:EHI5A_033920"/>
<dbReference type="EMBL" id="BDEQ01000001">
    <property type="protein sequence ID" value="GAT93005.1"/>
    <property type="molecule type" value="Genomic_DNA"/>
</dbReference>
<accession>A0A175JHF4</accession>
<protein>
    <submittedName>
        <fullName evidence="1">Uncharacterized protein</fullName>
    </submittedName>
</protein>
<sequence>MNKQMAIAFNKLVEKKKENVPTIVLNPKTLPTVLDLVDSVEYDCFISSILQSLITETTICLPRNKKVLVKFN</sequence>
<dbReference type="VEuPathDB" id="AmoebaDB:KM1_042830"/>
<dbReference type="AlphaFoldDB" id="A0A175JHF4"/>
<evidence type="ECO:0000313" key="1">
    <source>
        <dbReference type="EMBL" id="GAT93005.1"/>
    </source>
</evidence>
<dbReference type="Proteomes" id="UP000078387">
    <property type="component" value="Unassembled WGS sequence"/>
</dbReference>
<dbReference type="VEuPathDB" id="AmoebaDB:EHI8A_013810"/>
<dbReference type="VEuPathDB" id="AmoebaDB:EHI7A_017470"/>